<dbReference type="FunFam" id="3.20.20.70:FF:000059">
    <property type="entry name" value="N-ethylmaleimide reductase, FMN-linked"/>
    <property type="match status" value="1"/>
</dbReference>
<evidence type="ECO:0000256" key="2">
    <source>
        <dbReference type="ARBA" id="ARBA00005979"/>
    </source>
</evidence>
<proteinExistence type="inferred from homology"/>
<dbReference type="PANTHER" id="PTHR22893">
    <property type="entry name" value="NADH OXIDOREDUCTASE-RELATED"/>
    <property type="match status" value="1"/>
</dbReference>
<comment type="caution">
    <text evidence="5">The sequence shown here is derived from an EMBL/GenBank/DDBJ whole genome shotgun (WGS) entry which is preliminary data.</text>
</comment>
<dbReference type="Gene3D" id="3.20.20.70">
    <property type="entry name" value="Aldolase class I"/>
    <property type="match status" value="1"/>
</dbReference>
<dbReference type="CDD" id="cd02933">
    <property type="entry name" value="OYE_like_FMN"/>
    <property type="match status" value="1"/>
</dbReference>
<gene>
    <name evidence="5" type="ORF">D1Z90_10975</name>
</gene>
<feature type="domain" description="NADH:flavin oxidoreductase/NADH oxidase N-terminal" evidence="4">
    <location>
        <begin position="6"/>
        <end position="336"/>
    </location>
</feature>
<dbReference type="NCBIfam" id="NF007899">
    <property type="entry name" value="PRK10605.1"/>
    <property type="match status" value="1"/>
</dbReference>
<name>A0A418YE88_9GAMM</name>
<reference evidence="5 6" key="1">
    <citation type="submission" date="2018-09" db="EMBL/GenBank/DDBJ databases">
        <authorList>
            <person name="Wang F."/>
        </authorList>
    </citation>
    <scope>NUCLEOTIDE SEQUENCE [LARGE SCALE GENOMIC DNA]</scope>
    <source>
        <strain evidence="5 6">PLHSC7-2</strain>
    </source>
</reference>
<dbReference type="EMBL" id="QZCH01000013">
    <property type="protein sequence ID" value="RJG47427.1"/>
    <property type="molecule type" value="Genomic_DNA"/>
</dbReference>
<dbReference type="GO" id="GO:0016628">
    <property type="term" value="F:oxidoreductase activity, acting on the CH-CH group of donors, NAD or NADP as acceptor"/>
    <property type="evidence" value="ECO:0007669"/>
    <property type="project" value="UniProtKB-ARBA"/>
</dbReference>
<dbReference type="AlphaFoldDB" id="A0A418YE88"/>
<dbReference type="PANTHER" id="PTHR22893:SF91">
    <property type="entry name" value="NADPH DEHYDROGENASE 2-RELATED"/>
    <property type="match status" value="1"/>
</dbReference>
<comment type="cofactor">
    <cofactor evidence="1">
        <name>FMN</name>
        <dbReference type="ChEBI" id="CHEBI:58210"/>
    </cofactor>
</comment>
<evidence type="ECO:0000313" key="5">
    <source>
        <dbReference type="EMBL" id="RJG47427.1"/>
    </source>
</evidence>
<comment type="similarity">
    <text evidence="2">Belongs to the NADH:flavin oxidoreductase/NADH oxidase family.</text>
</comment>
<dbReference type="GO" id="GO:0010181">
    <property type="term" value="F:FMN binding"/>
    <property type="evidence" value="ECO:0007669"/>
    <property type="project" value="InterPro"/>
</dbReference>
<keyword evidence="6" id="KW-1185">Reference proteome</keyword>
<dbReference type="InterPro" id="IPR001155">
    <property type="entry name" value="OxRdtase_FMN_N"/>
</dbReference>
<dbReference type="Pfam" id="PF00724">
    <property type="entry name" value="Oxidored_FMN"/>
    <property type="match status" value="1"/>
</dbReference>
<evidence type="ECO:0000259" key="4">
    <source>
        <dbReference type="Pfam" id="PF00724"/>
    </source>
</evidence>
<reference evidence="5 6" key="2">
    <citation type="submission" date="2019-01" db="EMBL/GenBank/DDBJ databases">
        <title>Motilimonas pumilus sp. nov., isolated from the gut of sea cucumber (Apostichopus japonicus).</title>
        <authorList>
            <person name="Wang F.-Q."/>
            <person name="Ren L.-H."/>
            <person name="Lin Y.-W."/>
            <person name="Sun G.-H."/>
            <person name="Du Z.-J."/>
            <person name="Zhao J.-X."/>
            <person name="Liu X.-J."/>
            <person name="Liu L.-J."/>
        </authorList>
    </citation>
    <scope>NUCLEOTIDE SEQUENCE [LARGE SCALE GENOMIC DNA]</scope>
    <source>
        <strain evidence="5 6">PLHSC7-2</strain>
    </source>
</reference>
<accession>A0A418YE88</accession>
<dbReference type="InterPro" id="IPR045247">
    <property type="entry name" value="Oye-like"/>
</dbReference>
<evidence type="ECO:0000256" key="1">
    <source>
        <dbReference type="ARBA" id="ARBA00001917"/>
    </source>
</evidence>
<evidence type="ECO:0000256" key="3">
    <source>
        <dbReference type="ARBA" id="ARBA00023002"/>
    </source>
</evidence>
<dbReference type="OrthoDB" id="8523426at2"/>
<dbReference type="RefSeq" id="WP_119910807.1">
    <property type="nucleotide sequence ID" value="NZ_QZCH01000013.1"/>
</dbReference>
<sequence>MRYQHLFTPLQLGNLSLPHRIVMAPLTRSRAAQPGDVPQPMNAEYYQQRASAALIISEATQISPQGKGYAFTPGIYSEEQIQGWQQVTQAVHQQGGKIFAQLWHVGRISHPALQPNGELPVAPSAIKPEGQAFTEQGFVDFETPRALDINDIPAIVEQYRQGALNAKAAGFDGIEIHAANGYLLDQFLKDGTNLRQDAYGGSISNRIRLTMEVVAAVTQVWNAQQVGIRISPTGTFNSMSESNPQALFDELIKQLNAYQLGYLHVVEAFAGERDHSFDFGSLKQAFNGAYMANGGYSPESAEASLKQGQSELVSFGMPYIANPDLAERFKQNAPLNQPDMDTLYGGDAKGYTDYASLA</sequence>
<evidence type="ECO:0000313" key="6">
    <source>
        <dbReference type="Proteomes" id="UP000283255"/>
    </source>
</evidence>
<dbReference type="InterPro" id="IPR013785">
    <property type="entry name" value="Aldolase_TIM"/>
</dbReference>
<dbReference type="SUPFAM" id="SSF51395">
    <property type="entry name" value="FMN-linked oxidoreductases"/>
    <property type="match status" value="1"/>
</dbReference>
<protein>
    <submittedName>
        <fullName evidence="5">Alkene reductase</fullName>
    </submittedName>
</protein>
<dbReference type="Proteomes" id="UP000283255">
    <property type="component" value="Unassembled WGS sequence"/>
</dbReference>
<dbReference type="GO" id="GO:0005829">
    <property type="term" value="C:cytosol"/>
    <property type="evidence" value="ECO:0007669"/>
    <property type="project" value="TreeGrafter"/>
</dbReference>
<keyword evidence="3" id="KW-0560">Oxidoreductase</keyword>
<organism evidence="5 6">
    <name type="scientific">Motilimonas pumila</name>
    <dbReference type="NCBI Taxonomy" id="2303987"/>
    <lineage>
        <taxon>Bacteria</taxon>
        <taxon>Pseudomonadati</taxon>
        <taxon>Pseudomonadota</taxon>
        <taxon>Gammaproteobacteria</taxon>
        <taxon>Alteromonadales</taxon>
        <taxon>Alteromonadales genera incertae sedis</taxon>
        <taxon>Motilimonas</taxon>
    </lineage>
</organism>